<dbReference type="InterPro" id="IPR044691">
    <property type="entry name" value="DCC1_Trx"/>
</dbReference>
<dbReference type="GO" id="GO:0015035">
    <property type="term" value="F:protein-disulfide reductase activity"/>
    <property type="evidence" value="ECO:0007669"/>
    <property type="project" value="InterPro"/>
</dbReference>
<protein>
    <submittedName>
        <fullName evidence="1">Putative DCC family thiol-disulfide oxidoreductase YuxK</fullName>
    </submittedName>
</protein>
<reference evidence="1 2" key="1">
    <citation type="submission" date="2020-08" db="EMBL/GenBank/DDBJ databases">
        <title>Genome sequencing of Purple Non-Sulfur Bacteria from various extreme environments.</title>
        <authorList>
            <person name="Mayer M."/>
        </authorList>
    </citation>
    <scope>NUCLEOTIDE SEQUENCE [LARGE SCALE GENOMIC DNA]</scope>
    <source>
        <strain evidence="1 2">JA131</strain>
    </source>
</reference>
<name>A0A7W6RFU5_9PROT</name>
<gene>
    <name evidence="1" type="ORF">GGD89_003314</name>
</gene>
<dbReference type="PANTHER" id="PTHR34290:SF2">
    <property type="entry name" value="OS04G0668800 PROTEIN"/>
    <property type="match status" value="1"/>
</dbReference>
<proteinExistence type="predicted"/>
<evidence type="ECO:0000313" key="1">
    <source>
        <dbReference type="EMBL" id="MBB4267667.1"/>
    </source>
</evidence>
<dbReference type="InterPro" id="IPR007263">
    <property type="entry name" value="DCC1-like"/>
</dbReference>
<dbReference type="Pfam" id="PF04134">
    <property type="entry name" value="DCC1-like"/>
    <property type="match status" value="1"/>
</dbReference>
<dbReference type="AlphaFoldDB" id="A0A7W6RFU5"/>
<keyword evidence="2" id="KW-1185">Reference proteome</keyword>
<dbReference type="PANTHER" id="PTHR34290">
    <property type="entry name" value="SI:CH73-390P7.2"/>
    <property type="match status" value="1"/>
</dbReference>
<sequence>MTTTTPARDTPPGVAADPGSGADLTVFYNGACPVCRTEINHYRRIDARAGLGLGWHDVSAGRGALSAHGINARAATRRLYAIDETGHLHAGVDAFVQVWRRLPRYRWLAWLVTRPGIRPAAGLVYESVLAPALDRWNRWRHRHQTPS</sequence>
<dbReference type="EMBL" id="JACIGK010000031">
    <property type="protein sequence ID" value="MBB4267667.1"/>
    <property type="molecule type" value="Genomic_DNA"/>
</dbReference>
<comment type="caution">
    <text evidence="1">The sequence shown here is derived from an EMBL/GenBank/DDBJ whole genome shotgun (WGS) entry which is preliminary data.</text>
</comment>
<accession>A0A7W6RFU5</accession>
<dbReference type="Proteomes" id="UP000554286">
    <property type="component" value="Unassembled WGS sequence"/>
</dbReference>
<organism evidence="1 2">
    <name type="scientific">Roseospira visakhapatnamensis</name>
    <dbReference type="NCBI Taxonomy" id="390880"/>
    <lineage>
        <taxon>Bacteria</taxon>
        <taxon>Pseudomonadati</taxon>
        <taxon>Pseudomonadota</taxon>
        <taxon>Alphaproteobacteria</taxon>
        <taxon>Rhodospirillales</taxon>
        <taxon>Rhodospirillaceae</taxon>
        <taxon>Roseospira</taxon>
    </lineage>
</organism>
<dbReference type="RefSeq" id="WP_184047440.1">
    <property type="nucleotide sequence ID" value="NZ_JACIGK010000031.1"/>
</dbReference>
<evidence type="ECO:0000313" key="2">
    <source>
        <dbReference type="Proteomes" id="UP000554286"/>
    </source>
</evidence>